<dbReference type="Gene3D" id="3.40.50.720">
    <property type="entry name" value="NAD(P)-binding Rossmann-like Domain"/>
    <property type="match status" value="1"/>
</dbReference>
<comment type="similarity">
    <text evidence="5">Belongs to the glyceraldehyde-3-phosphate dehydrogenase family.</text>
</comment>
<reference evidence="23" key="1">
    <citation type="journal article" date="2021" name="Evol. Appl.">
        <title>The genome of the Pyrenean desman and the effects of bottlenecks and inbreeding on the genomic landscape of an endangered species.</title>
        <authorList>
            <person name="Escoda L."/>
            <person name="Castresana J."/>
        </authorList>
    </citation>
    <scope>NUCLEOTIDE SEQUENCE</scope>
    <source>
        <strain evidence="23">IBE-C5619</strain>
    </source>
</reference>
<evidence type="ECO:0000259" key="22">
    <source>
        <dbReference type="Pfam" id="PF02800"/>
    </source>
</evidence>
<evidence type="ECO:0000256" key="10">
    <source>
        <dbReference type="ARBA" id="ARBA00022703"/>
    </source>
</evidence>
<evidence type="ECO:0000256" key="8">
    <source>
        <dbReference type="ARBA" id="ARBA00022490"/>
    </source>
</evidence>
<comment type="caution">
    <text evidence="23">The sequence shown here is derived from an EMBL/GenBank/DDBJ whole genome shotgun (WGS) entry which is preliminary data.</text>
</comment>
<evidence type="ECO:0000256" key="18">
    <source>
        <dbReference type="ARBA" id="ARBA00031890"/>
    </source>
</evidence>
<evidence type="ECO:0000256" key="12">
    <source>
        <dbReference type="ARBA" id="ARBA00022845"/>
    </source>
</evidence>
<keyword evidence="12" id="KW-0810">Translation regulation</keyword>
<evidence type="ECO:0000256" key="3">
    <source>
        <dbReference type="ARBA" id="ARBA00004514"/>
    </source>
</evidence>
<proteinExistence type="inferred from homology"/>
<accession>A0A8J5ZVE9</accession>
<name>A0A8J5ZVE9_GALPY</name>
<dbReference type="InterPro" id="IPR020831">
    <property type="entry name" value="GlycerAld/Erythrose_P_DH"/>
</dbReference>
<evidence type="ECO:0000256" key="2">
    <source>
        <dbReference type="ARBA" id="ARBA00004245"/>
    </source>
</evidence>
<keyword evidence="11" id="KW-0702">S-nitrosylation</keyword>
<evidence type="ECO:0000256" key="5">
    <source>
        <dbReference type="ARBA" id="ARBA00007406"/>
    </source>
</evidence>
<feature type="domain" description="Glyceraldehyde 3-phosphate dehydrogenase catalytic" evidence="22">
    <location>
        <begin position="23"/>
        <end position="68"/>
    </location>
</feature>
<dbReference type="GO" id="GO:0016740">
    <property type="term" value="F:transferase activity"/>
    <property type="evidence" value="ECO:0007669"/>
    <property type="project" value="UniProtKB-KW"/>
</dbReference>
<keyword evidence="10" id="KW-0053">Apoptosis</keyword>
<comment type="subunit">
    <text evidence="19">Homotetramer. Interacts with TPPP; the interaction is direct. Interacts (when S-nitrosylated) with SIAH1; leading to nuclear translocation. Interacts with RILPL1/GOSPEL, leading to prevent the interaction between GAPDH and SIAH1 and prevent nuclear translocation. Interacts with CHP1; the interaction increases the binding of CHP1 with microtubules. Associates with microtubules. Interacts with EIF1AD, USP25, PRKCI and WARS1. Interacts with phosphorylated RPL13A; inhibited by oxidatively-modified low-densitity lipoprotein (LDL(ox)). Component of the GAIT complex. Interacts with FKBP6; leading to inhibit GAPDH catalytic activity. Interacts with TRAF2, promoting TRAF2 ubiquitination. Interacts with TRAF3, promoting TRAF3 ubiquitination.</text>
</comment>
<dbReference type="SUPFAM" id="SSF55347">
    <property type="entry name" value="Glyceraldehyde-3-phosphate dehydrogenase-like, C-terminal domain"/>
    <property type="match status" value="1"/>
</dbReference>
<comment type="catalytic activity">
    <reaction evidence="20">
        <text>D-glyceraldehyde 3-phosphate + phosphate + NAD(+) = (2R)-3-phospho-glyceroyl phosphate + NADH + H(+)</text>
        <dbReference type="Rhea" id="RHEA:10300"/>
        <dbReference type="ChEBI" id="CHEBI:15378"/>
        <dbReference type="ChEBI" id="CHEBI:43474"/>
        <dbReference type="ChEBI" id="CHEBI:57540"/>
        <dbReference type="ChEBI" id="CHEBI:57604"/>
        <dbReference type="ChEBI" id="CHEBI:57945"/>
        <dbReference type="ChEBI" id="CHEBI:59776"/>
        <dbReference type="EC" id="1.2.1.12"/>
    </reaction>
</comment>
<comment type="subcellular location">
    <subcellularLocation>
        <location evidence="2">Cytoplasm</location>
        <location evidence="2">Cytoskeleton</location>
    </subcellularLocation>
    <subcellularLocation>
        <location evidence="3">Cytoplasm</location>
        <location evidence="3">Cytosol</location>
    </subcellularLocation>
    <subcellularLocation>
        <location evidence="1">Nucleus</location>
    </subcellularLocation>
</comment>
<evidence type="ECO:0000313" key="24">
    <source>
        <dbReference type="Proteomes" id="UP000700334"/>
    </source>
</evidence>
<dbReference type="Gene3D" id="3.30.360.10">
    <property type="entry name" value="Dihydrodipicolinate Reductase, domain 2"/>
    <property type="match status" value="1"/>
</dbReference>
<dbReference type="InterPro" id="IPR020829">
    <property type="entry name" value="GlycerAld_3-P_DH_cat"/>
</dbReference>
<evidence type="ECO:0000256" key="19">
    <source>
        <dbReference type="ARBA" id="ARBA00046997"/>
    </source>
</evidence>
<dbReference type="Pfam" id="PF02800">
    <property type="entry name" value="Gp_dh_C"/>
    <property type="match status" value="1"/>
</dbReference>
<evidence type="ECO:0000256" key="15">
    <source>
        <dbReference type="ARBA" id="ARBA00023152"/>
    </source>
</evidence>
<evidence type="ECO:0000256" key="14">
    <source>
        <dbReference type="ARBA" id="ARBA00023027"/>
    </source>
</evidence>
<organism evidence="23 24">
    <name type="scientific">Galemys pyrenaicus</name>
    <name type="common">Iberian desman</name>
    <name type="synonym">Pyrenean desman</name>
    <dbReference type="NCBI Taxonomy" id="202257"/>
    <lineage>
        <taxon>Eukaryota</taxon>
        <taxon>Metazoa</taxon>
        <taxon>Chordata</taxon>
        <taxon>Craniata</taxon>
        <taxon>Vertebrata</taxon>
        <taxon>Euteleostomi</taxon>
        <taxon>Mammalia</taxon>
        <taxon>Eutheria</taxon>
        <taxon>Laurasiatheria</taxon>
        <taxon>Eulipotyphla</taxon>
        <taxon>Talpidae</taxon>
        <taxon>Galemys</taxon>
    </lineage>
</organism>
<sequence length="91" mass="9893">MVPCLHPSVSELLPGESAKYDDNKKVKGILGYTEDQVVSCDFNSGTQSSTFDPGAVTALSDYFVKLISGDDDAFGYRNRVVDPMVHMASKE</sequence>
<comment type="catalytic activity">
    <reaction evidence="21">
        <text>S-nitroso-L-cysteinyl-[GAPDH] + L-cysteinyl-[protein] = L-cysteinyl-[GAPDH] + S-nitroso-L-cysteinyl-[protein]</text>
        <dbReference type="Rhea" id="RHEA:66684"/>
        <dbReference type="Rhea" id="RHEA-COMP:10131"/>
        <dbReference type="Rhea" id="RHEA-COMP:17089"/>
        <dbReference type="Rhea" id="RHEA-COMP:17090"/>
        <dbReference type="Rhea" id="RHEA-COMP:17091"/>
        <dbReference type="ChEBI" id="CHEBI:29950"/>
        <dbReference type="ChEBI" id="CHEBI:149494"/>
    </reaction>
    <physiologicalReaction direction="left-to-right" evidence="21">
        <dbReference type="Rhea" id="RHEA:66685"/>
    </physiologicalReaction>
</comment>
<dbReference type="GO" id="GO:0005856">
    <property type="term" value="C:cytoskeleton"/>
    <property type="evidence" value="ECO:0007669"/>
    <property type="project" value="UniProtKB-SubCell"/>
</dbReference>
<dbReference type="AlphaFoldDB" id="A0A8J5ZVE9"/>
<evidence type="ECO:0000256" key="6">
    <source>
        <dbReference type="ARBA" id="ARBA00013119"/>
    </source>
</evidence>
<keyword evidence="24" id="KW-1185">Reference proteome</keyword>
<evidence type="ECO:0000256" key="7">
    <source>
        <dbReference type="ARBA" id="ARBA00021022"/>
    </source>
</evidence>
<evidence type="ECO:0000256" key="11">
    <source>
        <dbReference type="ARBA" id="ARBA00022799"/>
    </source>
</evidence>
<gene>
    <name evidence="23" type="ORF">J0S82_002843</name>
</gene>
<evidence type="ECO:0000256" key="16">
    <source>
        <dbReference type="ARBA" id="ARBA00023212"/>
    </source>
</evidence>
<keyword evidence="14" id="KW-0520">NAD</keyword>
<evidence type="ECO:0000256" key="21">
    <source>
        <dbReference type="ARBA" id="ARBA00048005"/>
    </source>
</evidence>
<dbReference type="PANTHER" id="PTHR10836">
    <property type="entry name" value="GLYCERALDEHYDE 3-PHOSPHATE DEHYDROGENASE"/>
    <property type="match status" value="1"/>
</dbReference>
<protein>
    <recommendedName>
        <fullName evidence="7">Glyceraldehyde-3-phosphate dehydrogenase</fullName>
        <ecNumber evidence="6">1.2.1.12</ecNumber>
    </recommendedName>
    <alternativeName>
        <fullName evidence="18">Peptidyl-cysteine S-nitrosylase GAPDH</fullName>
    </alternativeName>
</protein>
<comment type="pathway">
    <text evidence="4">Carbohydrate degradation; glycolysis; pyruvate from D-glyceraldehyde 3-phosphate: step 1/5.</text>
</comment>
<keyword evidence="15" id="KW-0324">Glycolysis</keyword>
<keyword evidence="17" id="KW-0539">Nucleus</keyword>
<evidence type="ECO:0000256" key="1">
    <source>
        <dbReference type="ARBA" id="ARBA00004123"/>
    </source>
</evidence>
<keyword evidence="9" id="KW-0808">Transferase</keyword>
<evidence type="ECO:0000256" key="9">
    <source>
        <dbReference type="ARBA" id="ARBA00022679"/>
    </source>
</evidence>
<keyword evidence="8" id="KW-0963">Cytoplasm</keyword>
<dbReference type="GO" id="GO:0004365">
    <property type="term" value="F:glyceraldehyde-3-phosphate dehydrogenase (NAD+) (phosphorylating) activity"/>
    <property type="evidence" value="ECO:0007669"/>
    <property type="project" value="UniProtKB-EC"/>
</dbReference>
<dbReference type="EC" id="1.2.1.12" evidence="6"/>
<dbReference type="PANTHER" id="PTHR10836:SF111">
    <property type="entry name" value="GLYCERALDEHYDE-3-PHOSPHATE DEHYDROGENASE"/>
    <property type="match status" value="1"/>
</dbReference>
<dbReference type="GO" id="GO:0005634">
    <property type="term" value="C:nucleus"/>
    <property type="evidence" value="ECO:0007669"/>
    <property type="project" value="UniProtKB-SubCell"/>
</dbReference>
<dbReference type="GO" id="GO:0006096">
    <property type="term" value="P:glycolytic process"/>
    <property type="evidence" value="ECO:0007669"/>
    <property type="project" value="UniProtKB-KW"/>
</dbReference>
<evidence type="ECO:0000313" key="23">
    <source>
        <dbReference type="EMBL" id="KAG8510116.1"/>
    </source>
</evidence>
<dbReference type="OrthoDB" id="1152826at2759"/>
<evidence type="ECO:0000256" key="20">
    <source>
        <dbReference type="ARBA" id="ARBA00047698"/>
    </source>
</evidence>
<dbReference type="GO" id="GO:0006417">
    <property type="term" value="P:regulation of translation"/>
    <property type="evidence" value="ECO:0007669"/>
    <property type="project" value="UniProtKB-KW"/>
</dbReference>
<dbReference type="EMBL" id="JAGFMF010011911">
    <property type="protein sequence ID" value="KAG8510116.1"/>
    <property type="molecule type" value="Genomic_DNA"/>
</dbReference>
<dbReference type="Proteomes" id="UP000700334">
    <property type="component" value="Unassembled WGS sequence"/>
</dbReference>
<evidence type="ECO:0000256" key="17">
    <source>
        <dbReference type="ARBA" id="ARBA00023242"/>
    </source>
</evidence>
<evidence type="ECO:0000256" key="4">
    <source>
        <dbReference type="ARBA" id="ARBA00004869"/>
    </source>
</evidence>
<keyword evidence="13" id="KW-0560">Oxidoreductase</keyword>
<dbReference type="GO" id="GO:0006915">
    <property type="term" value="P:apoptotic process"/>
    <property type="evidence" value="ECO:0007669"/>
    <property type="project" value="UniProtKB-KW"/>
</dbReference>
<dbReference type="GO" id="GO:0005829">
    <property type="term" value="C:cytosol"/>
    <property type="evidence" value="ECO:0007669"/>
    <property type="project" value="UniProtKB-SubCell"/>
</dbReference>
<keyword evidence="16" id="KW-0206">Cytoskeleton</keyword>
<evidence type="ECO:0000256" key="13">
    <source>
        <dbReference type="ARBA" id="ARBA00023002"/>
    </source>
</evidence>